<accession>A0ABV9PPM1</accession>
<dbReference type="Proteomes" id="UP001595836">
    <property type="component" value="Unassembled WGS sequence"/>
</dbReference>
<feature type="compositionally biased region" description="Low complexity" evidence="1">
    <location>
        <begin position="221"/>
        <end position="233"/>
    </location>
</feature>
<reference evidence="3" key="1">
    <citation type="journal article" date="2019" name="Int. J. Syst. Evol. Microbiol.">
        <title>The Global Catalogue of Microorganisms (GCM) 10K type strain sequencing project: providing services to taxonomists for standard genome sequencing and annotation.</title>
        <authorList>
            <consortium name="The Broad Institute Genomics Platform"/>
            <consortium name="The Broad Institute Genome Sequencing Center for Infectious Disease"/>
            <person name="Wu L."/>
            <person name="Ma J."/>
        </authorList>
    </citation>
    <scope>NUCLEOTIDE SEQUENCE [LARGE SCALE GENOMIC DNA]</scope>
    <source>
        <strain evidence="3">JCM 11882</strain>
    </source>
</reference>
<comment type="caution">
    <text evidence="2">The sequence shown here is derived from an EMBL/GenBank/DDBJ whole genome shotgun (WGS) entry which is preliminary data.</text>
</comment>
<proteinExistence type="predicted"/>
<dbReference type="EMBL" id="JBHSHP010000017">
    <property type="protein sequence ID" value="MFC4754315.1"/>
    <property type="molecule type" value="Genomic_DNA"/>
</dbReference>
<evidence type="ECO:0000256" key="1">
    <source>
        <dbReference type="SAM" id="MobiDB-lite"/>
    </source>
</evidence>
<sequence length="292" mass="28308">MAGITLAGSGAALAADVSLPAVEDNRVSVRIENPIPGKLGWPPALGQSCTGALVPLYAIPDVAREVIPLLDGDIMNIIAALGDLNDQVTILLLANALVPSPATLPGVAGTLEADHVRDDFYAAPVVCVGGRDDAPMEINLFLTQVGNPLGAFEGSVTGSVGGSDSAEGSSIGFGSAELGVGSADGMIELGSASGSDQGSTVDIGFHGSIADVTSGSLGVNADAGSSGSEAAAGSGQGSIDGASTGALDTGSLSGSAELPEGSSNGSSIDVGSIIPLAEDLSDSVGDMSFPGS</sequence>
<keyword evidence="3" id="KW-1185">Reference proteome</keyword>
<gene>
    <name evidence="2" type="ORF">ACFO7U_05920</name>
</gene>
<evidence type="ECO:0000313" key="2">
    <source>
        <dbReference type="EMBL" id="MFC4754315.1"/>
    </source>
</evidence>
<protein>
    <submittedName>
        <fullName evidence="2">Uncharacterized protein</fullName>
    </submittedName>
</protein>
<feature type="region of interest" description="Disordered" evidence="1">
    <location>
        <begin position="221"/>
        <end position="270"/>
    </location>
</feature>
<evidence type="ECO:0000313" key="3">
    <source>
        <dbReference type="Proteomes" id="UP001595836"/>
    </source>
</evidence>
<name>A0ABV9PPM1_9ACTN</name>
<organism evidence="2 3">
    <name type="scientific">Dietzia aurantiaca</name>
    <dbReference type="NCBI Taxonomy" id="983873"/>
    <lineage>
        <taxon>Bacteria</taxon>
        <taxon>Bacillati</taxon>
        <taxon>Actinomycetota</taxon>
        <taxon>Actinomycetes</taxon>
        <taxon>Mycobacteriales</taxon>
        <taxon>Dietziaceae</taxon>
        <taxon>Dietzia</taxon>
    </lineage>
</organism>
<dbReference type="RefSeq" id="WP_344991526.1">
    <property type="nucleotide sequence ID" value="NZ_BAABCD010000016.1"/>
</dbReference>